<proteinExistence type="predicted"/>
<keyword evidence="1" id="KW-1185">Reference proteome</keyword>
<dbReference type="Proteomes" id="UP000887564">
    <property type="component" value="Unplaced"/>
</dbReference>
<evidence type="ECO:0000313" key="2">
    <source>
        <dbReference type="WBParaSite" id="PEQ_0001431201-mRNA-1"/>
    </source>
</evidence>
<dbReference type="WBParaSite" id="PEQ_0001431201-mRNA-1">
    <property type="protein sequence ID" value="PEQ_0001431201-mRNA-1"/>
    <property type="gene ID" value="PEQ_0001431201"/>
</dbReference>
<accession>A0A914S609</accession>
<dbReference type="PANTHER" id="PTHR22762:SF133">
    <property type="entry name" value="P-TYPE DOMAIN-CONTAINING PROTEIN"/>
    <property type="match status" value="1"/>
</dbReference>
<dbReference type="GO" id="GO:0004558">
    <property type="term" value="F:alpha-1,4-glucosidase activity"/>
    <property type="evidence" value="ECO:0007669"/>
    <property type="project" value="TreeGrafter"/>
</dbReference>
<dbReference type="Gene3D" id="2.60.40.1760">
    <property type="entry name" value="glycosyl hydrolase (family 31)"/>
    <property type="match status" value="1"/>
</dbReference>
<dbReference type="AlphaFoldDB" id="A0A914S609"/>
<reference evidence="2" key="1">
    <citation type="submission" date="2022-11" db="UniProtKB">
        <authorList>
            <consortium name="WormBaseParasite"/>
        </authorList>
    </citation>
    <scope>IDENTIFICATION</scope>
</reference>
<sequence>MLHNEIMLGPAPHLVYRTIGGMLDIFFFPGPYPEDVVRQYVALVGKPAFPPYWAFGYQVRFVLFAFLLNEIHRSAKFTQGRYVDFIEIVGNSEICCRNTRGDLSERRQVIWMMIDR</sequence>
<name>A0A914S609_PAREQ</name>
<dbReference type="PANTHER" id="PTHR22762">
    <property type="entry name" value="ALPHA-GLUCOSIDASE"/>
    <property type="match status" value="1"/>
</dbReference>
<evidence type="ECO:0000313" key="1">
    <source>
        <dbReference type="Proteomes" id="UP000887564"/>
    </source>
</evidence>
<organism evidence="1 2">
    <name type="scientific">Parascaris equorum</name>
    <name type="common">Equine roundworm</name>
    <dbReference type="NCBI Taxonomy" id="6256"/>
    <lineage>
        <taxon>Eukaryota</taxon>
        <taxon>Metazoa</taxon>
        <taxon>Ecdysozoa</taxon>
        <taxon>Nematoda</taxon>
        <taxon>Chromadorea</taxon>
        <taxon>Rhabditida</taxon>
        <taxon>Spirurina</taxon>
        <taxon>Ascaridomorpha</taxon>
        <taxon>Ascaridoidea</taxon>
        <taxon>Ascarididae</taxon>
        <taxon>Parascaris</taxon>
    </lineage>
</organism>
<protein>
    <submittedName>
        <fullName evidence="2">Glycoside hydrolase family 31 N-terminal domain-containing protein</fullName>
    </submittedName>
</protein>